<keyword evidence="2" id="KW-0812">Transmembrane</keyword>
<feature type="transmembrane region" description="Helical" evidence="2">
    <location>
        <begin position="305"/>
        <end position="323"/>
    </location>
</feature>
<dbReference type="Proteomes" id="UP000018004">
    <property type="component" value="Unassembled WGS sequence"/>
</dbReference>
<dbReference type="RefSeq" id="WP_023580602.1">
    <property type="nucleotide sequence ID" value="NZ_AVGG01000027.1"/>
</dbReference>
<feature type="coiled-coil region" evidence="1">
    <location>
        <begin position="125"/>
        <end position="180"/>
    </location>
</feature>
<dbReference type="OrthoDB" id="1431451at2"/>
<dbReference type="eggNOG" id="ENOG5033HR7">
    <property type="taxonomic scope" value="Bacteria"/>
</dbReference>
<keyword evidence="1" id="KW-0175">Coiled coil</keyword>
<dbReference type="EMBL" id="AVGG01000027">
    <property type="protein sequence ID" value="ESU25637.1"/>
    <property type="molecule type" value="Genomic_DNA"/>
</dbReference>
<feature type="transmembrane region" description="Helical" evidence="2">
    <location>
        <begin position="275"/>
        <end position="293"/>
    </location>
</feature>
<reference evidence="3 4" key="1">
    <citation type="submission" date="2013-08" db="EMBL/GenBank/DDBJ databases">
        <title>Flavobacterium limnosediminis JC2902 genome sequencing.</title>
        <authorList>
            <person name="Lee K."/>
            <person name="Yi H."/>
            <person name="Park S."/>
            <person name="Chun J."/>
        </authorList>
    </citation>
    <scope>NUCLEOTIDE SEQUENCE [LARGE SCALE GENOMIC DNA]</scope>
    <source>
        <strain evidence="3 4">JC2902</strain>
    </source>
</reference>
<dbReference type="STRING" id="1341181.FLJC2902T_30670"/>
<dbReference type="AlphaFoldDB" id="V6SH94"/>
<comment type="caution">
    <text evidence="3">The sequence shown here is derived from an EMBL/GenBank/DDBJ whole genome shotgun (WGS) entry which is preliminary data.</text>
</comment>
<evidence type="ECO:0000256" key="2">
    <source>
        <dbReference type="SAM" id="Phobius"/>
    </source>
</evidence>
<keyword evidence="4" id="KW-1185">Reference proteome</keyword>
<evidence type="ECO:0000313" key="3">
    <source>
        <dbReference type="EMBL" id="ESU25637.1"/>
    </source>
</evidence>
<proteinExistence type="predicted"/>
<gene>
    <name evidence="3" type="ORF">FLJC2902T_30670</name>
</gene>
<organism evidence="3 4">
    <name type="scientific">Flavobacterium limnosediminis JC2902</name>
    <dbReference type="NCBI Taxonomy" id="1341181"/>
    <lineage>
        <taxon>Bacteria</taxon>
        <taxon>Pseudomonadati</taxon>
        <taxon>Bacteroidota</taxon>
        <taxon>Flavobacteriia</taxon>
        <taxon>Flavobacteriales</taxon>
        <taxon>Flavobacteriaceae</taxon>
        <taxon>Flavobacterium</taxon>
    </lineage>
</organism>
<evidence type="ECO:0000256" key="1">
    <source>
        <dbReference type="SAM" id="Coils"/>
    </source>
</evidence>
<sequence length="406" mass="46462">MTSIEFENHQVFDKLEQLKNRISEKEVRELMNVDNIHFFETSENYLRDRLKLTIPIIVQESELSQISVEIESSLSQINAFIGNKNVGHINNAINNLHSAISRVRNLPLPFSKNDFNFSKNISSFEKVVQEKYKEIETENKQLKETIEGLKTEVSNNLNELNKINTKLSQKESEIQNLNSTFQTDFLNIKSTSNQNYENDRSTFRIEFDSLKQSLTNEIDTTKGEISSNTEKLIKDLNTKLQEAKKIVGVIGDISVTGNYHKFANENKSTANTFRVIAIVLMLILSGLLIFTIWDISSANFDWTKSLIRIIAAAALSYPATYAARESSKHRKLEIINRKAELELTAINPFIELLPENKKHEVKEKLVEKYFGNNSNHVDDAINQKDDEISVSGLDTVLKTILPYLKK</sequence>
<protein>
    <submittedName>
        <fullName evidence="3">Uncharacterized protein</fullName>
    </submittedName>
</protein>
<keyword evidence="2" id="KW-1133">Transmembrane helix</keyword>
<keyword evidence="2" id="KW-0472">Membrane</keyword>
<name>V6SH94_9FLAO</name>
<evidence type="ECO:0000313" key="4">
    <source>
        <dbReference type="Proteomes" id="UP000018004"/>
    </source>
</evidence>
<dbReference type="PATRIC" id="fig|1341181.4.peg.3017"/>
<accession>V6SH94</accession>